<evidence type="ECO:0000256" key="1">
    <source>
        <dbReference type="ARBA" id="ARBA00004401"/>
    </source>
</evidence>
<dbReference type="InterPro" id="IPR000223">
    <property type="entry name" value="Pept_S26A_signal_pept_1"/>
</dbReference>
<dbReference type="EMBL" id="JXLC01000035">
    <property type="protein sequence ID" value="OJG85806.1"/>
    <property type="molecule type" value="Genomic_DNA"/>
</dbReference>
<feature type="compositionally biased region" description="Basic residues" evidence="4">
    <location>
        <begin position="1"/>
        <end position="16"/>
    </location>
</feature>
<proteinExistence type="inferred from homology"/>
<name>A0AA91G7V7_9ENTE</name>
<dbReference type="InterPro" id="IPR036286">
    <property type="entry name" value="LexA/Signal_pep-like_sf"/>
</dbReference>
<feature type="transmembrane region" description="Helical" evidence="3">
    <location>
        <begin position="55"/>
        <end position="76"/>
    </location>
</feature>
<dbReference type="Proteomes" id="UP000183039">
    <property type="component" value="Unassembled WGS sequence"/>
</dbReference>
<keyword evidence="3" id="KW-0812">Transmembrane</keyword>
<dbReference type="AlphaFoldDB" id="A0AA91G7V7"/>
<dbReference type="GO" id="GO:0006465">
    <property type="term" value="P:signal peptide processing"/>
    <property type="evidence" value="ECO:0007669"/>
    <property type="project" value="InterPro"/>
</dbReference>
<dbReference type="Gene3D" id="2.10.109.10">
    <property type="entry name" value="Umud Fragment, subunit A"/>
    <property type="match status" value="1"/>
</dbReference>
<keyword evidence="3" id="KW-0472">Membrane</keyword>
<keyword evidence="3" id="KW-0378">Hydrolase</keyword>
<comment type="similarity">
    <text evidence="2 3">Belongs to the peptidase S26 family.</text>
</comment>
<evidence type="ECO:0000313" key="7">
    <source>
        <dbReference type="Proteomes" id="UP000183039"/>
    </source>
</evidence>
<evidence type="ECO:0000313" key="6">
    <source>
        <dbReference type="EMBL" id="OJG85806.1"/>
    </source>
</evidence>
<dbReference type="Pfam" id="PF10502">
    <property type="entry name" value="Peptidase_S26"/>
    <property type="match status" value="1"/>
</dbReference>
<accession>A0AA91G7V7</accession>
<dbReference type="SUPFAM" id="SSF51306">
    <property type="entry name" value="LexA/Signal peptidase"/>
    <property type="match status" value="1"/>
</dbReference>
<dbReference type="InterPro" id="IPR019533">
    <property type="entry name" value="Peptidase_S26"/>
</dbReference>
<sequence length="232" mass="27020">MKKATHKNRTKQKPKKQTAQTTTNAKKTVKRNVLTNPKMPSKKRKKKRNKKRRKMLLLFGEIGLTLLVTIVVVYLLSLFTFSLAKVEGYSMSDTLDDKDVVVINKLKDIKRFDLVYMKVPNAKDKSIRRIIACSGESVYYKNGQLFINEEEKEERFIADYKSQFEKDGMMFTEDFTLKTLTGKSTIPKGKYLVLGDNRPYATDSRYYQLVDEKEIIGTVEMRILPLHKLQKF</sequence>
<dbReference type="CDD" id="cd06530">
    <property type="entry name" value="S26_SPase_I"/>
    <property type="match status" value="1"/>
</dbReference>
<protein>
    <recommendedName>
        <fullName evidence="3">Signal peptidase I</fullName>
        <ecNumber evidence="3">3.4.21.89</ecNumber>
    </recommendedName>
</protein>
<feature type="compositionally biased region" description="Basic residues" evidence="4">
    <location>
        <begin position="40"/>
        <end position="50"/>
    </location>
</feature>
<keyword evidence="3" id="KW-1133">Transmembrane helix</keyword>
<feature type="domain" description="Peptidase S26" evidence="5">
    <location>
        <begin position="61"/>
        <end position="223"/>
    </location>
</feature>
<evidence type="ECO:0000256" key="2">
    <source>
        <dbReference type="ARBA" id="ARBA00009370"/>
    </source>
</evidence>
<dbReference type="PRINTS" id="PR00727">
    <property type="entry name" value="LEADERPTASE"/>
</dbReference>
<dbReference type="PANTHER" id="PTHR43390">
    <property type="entry name" value="SIGNAL PEPTIDASE I"/>
    <property type="match status" value="1"/>
</dbReference>
<gene>
    <name evidence="6" type="ORF">RV15_GL002485</name>
</gene>
<comment type="caution">
    <text evidence="6">The sequence shown here is derived from an EMBL/GenBank/DDBJ whole genome shotgun (WGS) entry which is preliminary data.</text>
</comment>
<dbReference type="PANTHER" id="PTHR43390:SF1">
    <property type="entry name" value="CHLOROPLAST PROCESSING PEPTIDASE"/>
    <property type="match status" value="1"/>
</dbReference>
<reference evidence="6 7" key="1">
    <citation type="submission" date="2014-12" db="EMBL/GenBank/DDBJ databases">
        <title>Draft genome sequences of 29 type strains of Enterococci.</title>
        <authorList>
            <person name="Zhong Z."/>
            <person name="Sun Z."/>
            <person name="Liu W."/>
            <person name="Zhang W."/>
            <person name="Zhang H."/>
        </authorList>
    </citation>
    <scope>NUCLEOTIDE SEQUENCE [LARGE SCALE GENOMIC DNA]</scope>
    <source>
        <strain evidence="6 7">DSM 22801</strain>
    </source>
</reference>
<dbReference type="GO" id="GO:0004252">
    <property type="term" value="F:serine-type endopeptidase activity"/>
    <property type="evidence" value="ECO:0007669"/>
    <property type="project" value="InterPro"/>
</dbReference>
<comment type="catalytic activity">
    <reaction evidence="3">
        <text>Cleavage of hydrophobic, N-terminal signal or leader sequences from secreted and periplasmic proteins.</text>
        <dbReference type="EC" id="3.4.21.89"/>
    </reaction>
</comment>
<evidence type="ECO:0000256" key="3">
    <source>
        <dbReference type="RuleBase" id="RU362042"/>
    </source>
</evidence>
<evidence type="ECO:0000259" key="5">
    <source>
        <dbReference type="Pfam" id="PF10502"/>
    </source>
</evidence>
<feature type="compositionally biased region" description="Low complexity" evidence="4">
    <location>
        <begin position="17"/>
        <end position="26"/>
    </location>
</feature>
<dbReference type="GO" id="GO:0005886">
    <property type="term" value="C:plasma membrane"/>
    <property type="evidence" value="ECO:0007669"/>
    <property type="project" value="UniProtKB-SubCell"/>
</dbReference>
<comment type="subcellular location">
    <subcellularLocation>
        <location evidence="1">Cell membrane</location>
        <topology evidence="1">Single-pass type II membrane protein</topology>
    </subcellularLocation>
    <subcellularLocation>
        <location evidence="3">Membrane</location>
        <topology evidence="3">Single-pass type II membrane protein</topology>
    </subcellularLocation>
</comment>
<organism evidence="6 7">
    <name type="scientific">Enterococcus silesiacus</name>
    <dbReference type="NCBI Taxonomy" id="332949"/>
    <lineage>
        <taxon>Bacteria</taxon>
        <taxon>Bacillati</taxon>
        <taxon>Bacillota</taxon>
        <taxon>Bacilli</taxon>
        <taxon>Lactobacillales</taxon>
        <taxon>Enterococcaceae</taxon>
        <taxon>Enterococcus</taxon>
    </lineage>
</organism>
<keyword evidence="3" id="KW-0645">Protease</keyword>
<feature type="region of interest" description="Disordered" evidence="4">
    <location>
        <begin position="1"/>
        <end position="50"/>
    </location>
</feature>
<dbReference type="NCBIfam" id="TIGR02227">
    <property type="entry name" value="sigpep_I_bact"/>
    <property type="match status" value="1"/>
</dbReference>
<dbReference type="RefSeq" id="WP_245791428.1">
    <property type="nucleotide sequence ID" value="NZ_JXLC01000035.1"/>
</dbReference>
<dbReference type="EC" id="3.4.21.89" evidence="3"/>
<evidence type="ECO:0000256" key="4">
    <source>
        <dbReference type="SAM" id="MobiDB-lite"/>
    </source>
</evidence>
<dbReference type="GO" id="GO:0009003">
    <property type="term" value="F:signal peptidase activity"/>
    <property type="evidence" value="ECO:0007669"/>
    <property type="project" value="UniProtKB-EC"/>
</dbReference>